<dbReference type="Proteomes" id="UP001275057">
    <property type="component" value="Unassembled WGS sequence"/>
</dbReference>
<sequence length="105" mass="11325">MEGLKFVKYPEHTVLADGTPCVFCNTRKPDSQTIGGPGGVRICRQCVSLCNDIFADRDKEAQQKSIASLVAIEQAMPDGYQPHELIAAIYQAIEGGKVTGLEVVS</sequence>
<evidence type="ECO:0000313" key="2">
    <source>
        <dbReference type="EMBL" id="MDX7082520.1"/>
    </source>
</evidence>
<proteinExistence type="predicted"/>
<accession>A0ABD5IFK5</accession>
<dbReference type="InterPro" id="IPR038366">
    <property type="entry name" value="Znf_CppX_C4_sf"/>
</dbReference>
<name>A0ABD5IFK5_SERMA</name>
<comment type="caution">
    <text evidence="2">The sequence shown here is derived from an EMBL/GenBank/DDBJ whole genome shotgun (WGS) entry which is preliminary data.</text>
</comment>
<dbReference type="RefSeq" id="WP_319857131.1">
    <property type="nucleotide sequence ID" value="NZ_JAXABG010000004.1"/>
</dbReference>
<evidence type="ECO:0000313" key="3">
    <source>
        <dbReference type="Proteomes" id="UP001275057"/>
    </source>
</evidence>
<evidence type="ECO:0000259" key="1">
    <source>
        <dbReference type="SMART" id="SM00994"/>
    </source>
</evidence>
<dbReference type="SMART" id="SM00994">
    <property type="entry name" value="zf-C4_ClpX"/>
    <property type="match status" value="1"/>
</dbReference>
<dbReference type="InterPro" id="IPR010603">
    <property type="entry name" value="Znf_CppX_C4"/>
</dbReference>
<gene>
    <name evidence="2" type="ORF">SJ435_08980</name>
</gene>
<organism evidence="2 3">
    <name type="scientific">Serratia marcescens</name>
    <dbReference type="NCBI Taxonomy" id="615"/>
    <lineage>
        <taxon>Bacteria</taxon>
        <taxon>Pseudomonadati</taxon>
        <taxon>Pseudomonadota</taxon>
        <taxon>Gammaproteobacteria</taxon>
        <taxon>Enterobacterales</taxon>
        <taxon>Yersiniaceae</taxon>
        <taxon>Serratia</taxon>
    </lineage>
</organism>
<dbReference type="EMBL" id="JAXABG010000004">
    <property type="protein sequence ID" value="MDX7082520.1"/>
    <property type="molecule type" value="Genomic_DNA"/>
</dbReference>
<protein>
    <submittedName>
        <fullName evidence="2">ClpX C4-type zinc finger protein</fullName>
    </submittedName>
</protein>
<dbReference type="Gene3D" id="6.20.220.10">
    <property type="entry name" value="ClpX chaperone, C4-type zinc finger domain"/>
    <property type="match status" value="1"/>
</dbReference>
<dbReference type="AlphaFoldDB" id="A0ABD5IFK5"/>
<reference evidence="2 3" key="1">
    <citation type="submission" date="2023-11" db="EMBL/GenBank/DDBJ databases">
        <title>Detection of rare carbapenemases in Enterobacterales - comparison of two colorimetric and two CIM-based carbapenemase assays.</title>
        <authorList>
            <person name="Schaffarczyk L."/>
            <person name="Noster J."/>
            <person name="Stelzer Y."/>
            <person name="Sattler J."/>
            <person name="Gatermann S."/>
            <person name="Hamprecht A."/>
        </authorList>
    </citation>
    <scope>NUCLEOTIDE SEQUENCE [LARGE SCALE GENOMIC DNA]</scope>
    <source>
        <strain evidence="2 3">CIM-Carb-136</strain>
    </source>
</reference>
<feature type="domain" description="ATP-dependent Clp protease ATP-binding subunit ClpX zinc ribbon" evidence="1">
    <location>
        <begin position="18"/>
        <end position="57"/>
    </location>
</feature>
<dbReference type="Pfam" id="PF06689">
    <property type="entry name" value="zf-C4_ClpX"/>
    <property type="match status" value="1"/>
</dbReference>